<reference evidence="3 4" key="1">
    <citation type="submission" date="2019-03" db="EMBL/GenBank/DDBJ databases">
        <title>Genomic Encyclopedia of Type Strains, Phase IV (KMG-IV): sequencing the most valuable type-strain genomes for metagenomic binning, comparative biology and taxonomic classification.</title>
        <authorList>
            <person name="Goeker M."/>
        </authorList>
    </citation>
    <scope>NUCLEOTIDE SEQUENCE [LARGE SCALE GENOMIC DNA]</scope>
    <source>
        <strain evidence="3 4">DSM 19345</strain>
    </source>
</reference>
<dbReference type="RefSeq" id="WP_132807103.1">
    <property type="nucleotide sequence ID" value="NZ_SMAK01000008.1"/>
</dbReference>
<comment type="caution">
    <text evidence="3">The sequence shown here is derived from an EMBL/GenBank/DDBJ whole genome shotgun (WGS) entry which is preliminary data.</text>
</comment>
<dbReference type="CDD" id="cd13926">
    <property type="entry name" value="N-acetylmuramidase_GH108"/>
    <property type="match status" value="1"/>
</dbReference>
<dbReference type="InterPro" id="IPR008565">
    <property type="entry name" value="TtsA-like_GH18_dom"/>
</dbReference>
<dbReference type="InterPro" id="IPR023346">
    <property type="entry name" value="Lysozyme-like_dom_sf"/>
</dbReference>
<organism evidence="3 4">
    <name type="scientific">Tepidamorphus gemmatus</name>
    <dbReference type="NCBI Taxonomy" id="747076"/>
    <lineage>
        <taxon>Bacteria</taxon>
        <taxon>Pseudomonadati</taxon>
        <taxon>Pseudomonadota</taxon>
        <taxon>Alphaproteobacteria</taxon>
        <taxon>Hyphomicrobiales</taxon>
        <taxon>Tepidamorphaceae</taxon>
        <taxon>Tepidamorphus</taxon>
    </lineage>
</organism>
<feature type="region of interest" description="Disordered" evidence="1">
    <location>
        <begin position="174"/>
        <end position="195"/>
    </location>
</feature>
<dbReference type="AlphaFoldDB" id="A0A4R3M5P1"/>
<accession>A0A4R3M5P1</accession>
<protein>
    <submittedName>
        <fullName evidence="3">Lysozyme family protein</fullName>
    </submittedName>
</protein>
<gene>
    <name evidence="3" type="ORF">EDC22_1083</name>
</gene>
<name>A0A4R3M5P1_9HYPH</name>
<keyword evidence="4" id="KW-1185">Reference proteome</keyword>
<evidence type="ECO:0000313" key="4">
    <source>
        <dbReference type="Proteomes" id="UP000295678"/>
    </source>
</evidence>
<dbReference type="Gene3D" id="1.20.141.10">
    <property type="entry name" value="Chitosanase, subunit A, domain 1"/>
    <property type="match status" value="1"/>
</dbReference>
<proteinExistence type="predicted"/>
<dbReference type="SUPFAM" id="SSF53955">
    <property type="entry name" value="Lysozyme-like"/>
    <property type="match status" value="1"/>
</dbReference>
<dbReference type="OrthoDB" id="9815229at2"/>
<feature type="domain" description="TtsA-like Glycoside hydrolase family 108" evidence="2">
    <location>
        <begin position="12"/>
        <end position="94"/>
    </location>
</feature>
<dbReference type="Proteomes" id="UP000295678">
    <property type="component" value="Unassembled WGS sequence"/>
</dbReference>
<sequence>MAAESLAHVLPHLFRHEGGYADHPSDPGGATKYGISRTTLAAWRGGAVAKSDVRALTRAEAAAIYRARYWDAVKADDLPAGIDYAVFDAAVNSGPVRAAKWLQAAVRVPQDGIVGPVTLAAAAAADPVRTIADICAIRLAFLRALSTWPAFGRGWSRRVDEVKAESLAMARRAAMAPAAPPDAPPGLPSRPGEAAGQRRAGGILAFIARLLRALLTGRRA</sequence>
<dbReference type="EMBL" id="SMAK01000008">
    <property type="protein sequence ID" value="TCT08691.1"/>
    <property type="molecule type" value="Genomic_DNA"/>
</dbReference>
<evidence type="ECO:0000313" key="3">
    <source>
        <dbReference type="EMBL" id="TCT08691.1"/>
    </source>
</evidence>
<evidence type="ECO:0000256" key="1">
    <source>
        <dbReference type="SAM" id="MobiDB-lite"/>
    </source>
</evidence>
<evidence type="ECO:0000259" key="2">
    <source>
        <dbReference type="Pfam" id="PF05838"/>
    </source>
</evidence>
<dbReference type="Pfam" id="PF05838">
    <property type="entry name" value="Glyco_hydro_108"/>
    <property type="match status" value="1"/>
</dbReference>
<feature type="compositionally biased region" description="Pro residues" evidence="1">
    <location>
        <begin position="178"/>
        <end position="188"/>
    </location>
</feature>